<dbReference type="Gene3D" id="3.10.129.10">
    <property type="entry name" value="Hotdog Thioesterase"/>
    <property type="match status" value="2"/>
</dbReference>
<keyword evidence="2" id="KW-0444">Lipid biosynthesis</keyword>
<keyword evidence="4" id="KW-0276">Fatty acid metabolism</keyword>
<organism evidence="10 11">
    <name type="scientific">Mariniphaga anaerophila</name>
    <dbReference type="NCBI Taxonomy" id="1484053"/>
    <lineage>
        <taxon>Bacteria</taxon>
        <taxon>Pseudomonadati</taxon>
        <taxon>Bacteroidota</taxon>
        <taxon>Bacteroidia</taxon>
        <taxon>Marinilabiliales</taxon>
        <taxon>Prolixibacteraceae</taxon>
        <taxon>Mariniphaga</taxon>
    </lineage>
</organism>
<evidence type="ECO:0000259" key="9">
    <source>
        <dbReference type="Pfam" id="PF20791"/>
    </source>
</evidence>
<sequence>MKHINHLSTRSYFINRFGKLSTSFMFYQMQDIAWEHAAKLGFGYDNLKQDEQFWVLSKLLVKIDRRPVWGEDFALETWSRGTDGFFGYRDFNFVDKQGANIIQATSSWLVLDAKSKRIVRLNDFTNFPKYEESVFGNNAGKVSTPKSNDKLEFTPVRFNEIDINQHFNSGRYIERIIDSFSFDFHQANELIEFEVNFLKEGMPADRLAVKKQVLDENHYMCSVVRESDGADLIRVRLVWKKRK</sequence>
<keyword evidence="6" id="KW-0443">Lipid metabolism</keyword>
<dbReference type="OrthoDB" id="9801517at2"/>
<keyword evidence="5" id="KW-0809">Transit peptide</keyword>
<dbReference type="InterPro" id="IPR029069">
    <property type="entry name" value="HotDog_dom_sf"/>
</dbReference>
<dbReference type="InterPro" id="IPR049427">
    <property type="entry name" value="Acyl-ACP_TE_C"/>
</dbReference>
<feature type="domain" description="Acyl-ACP thioesterase N-terminal hotdog" evidence="8">
    <location>
        <begin position="7"/>
        <end position="123"/>
    </location>
</feature>
<reference evidence="10 11" key="1">
    <citation type="submission" date="2016-11" db="EMBL/GenBank/DDBJ databases">
        <authorList>
            <person name="Jaros S."/>
            <person name="Januszkiewicz K."/>
            <person name="Wedrychowicz H."/>
        </authorList>
    </citation>
    <scope>NUCLEOTIDE SEQUENCE [LARGE SCALE GENOMIC DNA]</scope>
    <source>
        <strain evidence="10 11">DSM 26910</strain>
    </source>
</reference>
<protein>
    <submittedName>
        <fullName evidence="10">Acyl-ACP thioesterase</fullName>
    </submittedName>
</protein>
<keyword evidence="11" id="KW-1185">Reference proteome</keyword>
<dbReference type="InterPro" id="IPR002864">
    <property type="entry name" value="Acyl-ACP_thioesterase_NHD"/>
</dbReference>
<evidence type="ECO:0000256" key="3">
    <source>
        <dbReference type="ARBA" id="ARBA00022801"/>
    </source>
</evidence>
<keyword evidence="7" id="KW-0275">Fatty acid biosynthesis</keyword>
<name>A0A1M5AR08_9BACT</name>
<evidence type="ECO:0000313" key="10">
    <source>
        <dbReference type="EMBL" id="SHF32679.1"/>
    </source>
</evidence>
<evidence type="ECO:0000256" key="6">
    <source>
        <dbReference type="ARBA" id="ARBA00023098"/>
    </source>
</evidence>
<evidence type="ECO:0000256" key="4">
    <source>
        <dbReference type="ARBA" id="ARBA00022832"/>
    </source>
</evidence>
<dbReference type="RefSeq" id="WP_073001608.1">
    <property type="nucleotide sequence ID" value="NZ_FQUM01000004.1"/>
</dbReference>
<evidence type="ECO:0000256" key="5">
    <source>
        <dbReference type="ARBA" id="ARBA00022946"/>
    </source>
</evidence>
<dbReference type="PANTHER" id="PTHR31727:SF6">
    <property type="entry name" value="OLEOYL-ACYL CARRIER PROTEIN THIOESTERASE 1, CHLOROPLASTIC"/>
    <property type="match status" value="1"/>
</dbReference>
<accession>A0A1M5AR08</accession>
<dbReference type="Proteomes" id="UP000184164">
    <property type="component" value="Unassembled WGS sequence"/>
</dbReference>
<proteinExistence type="inferred from homology"/>
<dbReference type="SUPFAM" id="SSF54637">
    <property type="entry name" value="Thioesterase/thiol ester dehydrase-isomerase"/>
    <property type="match status" value="2"/>
</dbReference>
<dbReference type="PANTHER" id="PTHR31727">
    <property type="entry name" value="OLEOYL-ACYL CARRIER PROTEIN THIOESTERASE 1, CHLOROPLASTIC"/>
    <property type="match status" value="1"/>
</dbReference>
<evidence type="ECO:0000256" key="1">
    <source>
        <dbReference type="ARBA" id="ARBA00006500"/>
    </source>
</evidence>
<evidence type="ECO:0000313" key="11">
    <source>
        <dbReference type="Proteomes" id="UP000184164"/>
    </source>
</evidence>
<dbReference type="Pfam" id="PF01643">
    <property type="entry name" value="Acyl-ACP_TE"/>
    <property type="match status" value="1"/>
</dbReference>
<evidence type="ECO:0000256" key="7">
    <source>
        <dbReference type="ARBA" id="ARBA00023160"/>
    </source>
</evidence>
<dbReference type="AlphaFoldDB" id="A0A1M5AR08"/>
<dbReference type="EMBL" id="FQUM01000004">
    <property type="protein sequence ID" value="SHF32679.1"/>
    <property type="molecule type" value="Genomic_DNA"/>
</dbReference>
<feature type="domain" description="Acyl-ACP thioesterase-like C-terminal" evidence="9">
    <location>
        <begin position="152"/>
        <end position="241"/>
    </location>
</feature>
<dbReference type="GO" id="GO:0000036">
    <property type="term" value="F:acyl carrier activity"/>
    <property type="evidence" value="ECO:0007669"/>
    <property type="project" value="TreeGrafter"/>
</dbReference>
<comment type="similarity">
    <text evidence="1">Belongs to the acyl-ACP thioesterase family.</text>
</comment>
<dbReference type="STRING" id="1484053.SAMN05444274_104433"/>
<evidence type="ECO:0000259" key="8">
    <source>
        <dbReference type="Pfam" id="PF01643"/>
    </source>
</evidence>
<dbReference type="Pfam" id="PF20791">
    <property type="entry name" value="Acyl-ACP_TE_C"/>
    <property type="match status" value="1"/>
</dbReference>
<dbReference type="InterPro" id="IPR045023">
    <property type="entry name" value="FATA/B"/>
</dbReference>
<dbReference type="GO" id="GO:0016297">
    <property type="term" value="F:fatty acyl-[ACP] hydrolase activity"/>
    <property type="evidence" value="ECO:0007669"/>
    <property type="project" value="InterPro"/>
</dbReference>
<keyword evidence="3" id="KW-0378">Hydrolase</keyword>
<evidence type="ECO:0000256" key="2">
    <source>
        <dbReference type="ARBA" id="ARBA00022516"/>
    </source>
</evidence>
<gene>
    <name evidence="10" type="ORF">SAMN05444274_104433</name>
</gene>